<protein>
    <submittedName>
        <fullName evidence="1">Uncharacterized protein</fullName>
    </submittedName>
</protein>
<reference evidence="1 2" key="1">
    <citation type="journal article" date="2016" name="Nat. Commun.">
        <title>Thousands of microbial genomes shed light on interconnected biogeochemical processes in an aquifer system.</title>
        <authorList>
            <person name="Anantharaman K."/>
            <person name="Brown C.T."/>
            <person name="Hug L.A."/>
            <person name="Sharon I."/>
            <person name="Castelle C.J."/>
            <person name="Probst A.J."/>
            <person name="Thomas B.C."/>
            <person name="Singh A."/>
            <person name="Wilkins M.J."/>
            <person name="Karaoz U."/>
            <person name="Brodie E.L."/>
            <person name="Williams K.H."/>
            <person name="Hubbard S.S."/>
            <person name="Banfield J.F."/>
        </authorList>
    </citation>
    <scope>NUCLEOTIDE SEQUENCE [LARGE SCALE GENOMIC DNA]</scope>
</reference>
<comment type="caution">
    <text evidence="1">The sequence shown here is derived from an EMBL/GenBank/DDBJ whole genome shotgun (WGS) entry which is preliminary data.</text>
</comment>
<dbReference type="EMBL" id="MFCV01000027">
    <property type="protein sequence ID" value="OGE32352.1"/>
    <property type="molecule type" value="Genomic_DNA"/>
</dbReference>
<gene>
    <name evidence="1" type="ORF">A3C59_05150</name>
</gene>
<evidence type="ECO:0000313" key="2">
    <source>
        <dbReference type="Proteomes" id="UP000176902"/>
    </source>
</evidence>
<name>A0A1F5JUN4_9BACT</name>
<proteinExistence type="predicted"/>
<accession>A0A1F5JUN4</accession>
<sequence length="226" mass="26154">MIYPPNTIQEVLRLRNQGKTYREIRLLLKRNIPKSTLSGWCKNATLPKSYADRIALLNLNNLNKARLIGHEISKIKREELLEEIENINLPIAEKIQNREIAKIALAMLCLGEASKTRGSFSLGSSDSRIITLFIELLKKCFIFDLEKIRCTVQCRADQDIELLETYWLNITKIPKRLFYKAQIDPRTKGKPTKKSNYKGVLRVDYFNTKAQIELETLAQLLYNQIA</sequence>
<evidence type="ECO:0000313" key="1">
    <source>
        <dbReference type="EMBL" id="OGE32352.1"/>
    </source>
</evidence>
<dbReference type="Proteomes" id="UP000176902">
    <property type="component" value="Unassembled WGS sequence"/>
</dbReference>
<dbReference type="AlphaFoldDB" id="A0A1F5JUN4"/>
<organism evidence="1 2">
    <name type="scientific">Candidatus Daviesbacteria bacterium RIFCSPHIGHO2_02_FULL_36_13</name>
    <dbReference type="NCBI Taxonomy" id="1797768"/>
    <lineage>
        <taxon>Bacteria</taxon>
        <taxon>Candidatus Daviesiibacteriota</taxon>
    </lineage>
</organism>